<evidence type="ECO:0000256" key="1">
    <source>
        <dbReference type="SAM" id="SignalP"/>
    </source>
</evidence>
<dbReference type="EMBL" id="QUAV01000001">
    <property type="protein sequence ID" value="TPR26488.1"/>
    <property type="molecule type" value="Genomic_DNA"/>
</dbReference>
<feature type="chain" id="PRO_5045109930" evidence="1">
    <location>
        <begin position="25"/>
        <end position="461"/>
    </location>
</feature>
<dbReference type="Proteomes" id="UP000777560">
    <property type="component" value="Unassembled WGS sequence"/>
</dbReference>
<protein>
    <submittedName>
        <fullName evidence="2">Uncharacterized protein</fullName>
    </submittedName>
</protein>
<comment type="caution">
    <text evidence="2">The sequence shown here is derived from an EMBL/GenBank/DDBJ whole genome shotgun (WGS) entry which is preliminary data.</text>
</comment>
<evidence type="ECO:0000313" key="3">
    <source>
        <dbReference type="Proteomes" id="UP000777560"/>
    </source>
</evidence>
<evidence type="ECO:0000313" key="2">
    <source>
        <dbReference type="EMBL" id="TPR26488.1"/>
    </source>
</evidence>
<feature type="signal peptide" evidence="1">
    <location>
        <begin position="1"/>
        <end position="24"/>
    </location>
</feature>
<sequence>MKKKLMLSLICSLLLLLVIQININADSPAHDPENVFTEDFFKTYNYENQITSSGKGGSAFNDYDNSVRNIDMGIDEGEKYVDITYGSQGSTGGDRRYVNFQMEFSNILRNDENMIDGSKTRIYHNPEQQHTISKPINLSQMHTYKDKNNDNQKVYSYTFDLADYHSGSITLRVYFKNKFEINKKEPKFSYNHKDRLVYLYYKSGDYGYDKGYYSKPEYHTFETAQTLYYDNLIDAMVQKININRGFILSNISHTNLDHNDKINLYKNVNENAKYINNGGKPNVTVAKSYPSIINIHYIVNGYNHYPGLIQTQEDIMDNLSKISLLNFNSSPPNLYFNNSTTNSGISNLMNKTLKDTLNINRFQARLKSQGNDYSTRNSNFKINLSLSNLKNNNHSLLGEYFTVGNNQYINPNTTFQYDYDNRNTNGKVTRNMKNIQLHFKKYAAPSGNYKGTATWNLVDGP</sequence>
<organism evidence="2 3">
    <name type="scientific">Apilactobacillus micheneri</name>
    <dbReference type="NCBI Taxonomy" id="1899430"/>
    <lineage>
        <taxon>Bacteria</taxon>
        <taxon>Bacillati</taxon>
        <taxon>Bacillota</taxon>
        <taxon>Bacilli</taxon>
        <taxon>Lactobacillales</taxon>
        <taxon>Lactobacillaceae</taxon>
        <taxon>Apilactobacillus</taxon>
    </lineage>
</organism>
<proteinExistence type="predicted"/>
<accession>A0ABY2YZ54</accession>
<keyword evidence="1" id="KW-0732">Signal</keyword>
<name>A0ABY2YZ54_9LACO</name>
<reference evidence="2 3" key="1">
    <citation type="submission" date="2018-08" db="EMBL/GenBank/DDBJ databases">
        <title>Comparative genomics of wild bee and flower associated Lactobacillus reveals potential adaptation to the bee host.</title>
        <authorList>
            <person name="Vuong H.Q."/>
            <person name="Mcfrederick Q.S."/>
        </authorList>
    </citation>
    <scope>NUCLEOTIDE SEQUENCE [LARGE SCALE GENOMIC DNA]</scope>
    <source>
        <strain evidence="2 3">HV_13</strain>
    </source>
</reference>
<keyword evidence="3" id="KW-1185">Reference proteome</keyword>
<dbReference type="RefSeq" id="WP_140925821.1">
    <property type="nucleotide sequence ID" value="NZ_QUAU01000001.1"/>
</dbReference>
<gene>
    <name evidence="2" type="ORF">DY114_01990</name>
</gene>